<keyword evidence="2" id="KW-1185">Reference proteome</keyword>
<reference evidence="1" key="1">
    <citation type="submission" date="2023-08" db="EMBL/GenBank/DDBJ databases">
        <title>Pelteobagrus vachellii genome.</title>
        <authorList>
            <person name="Liu H."/>
        </authorList>
    </citation>
    <scope>NUCLEOTIDE SEQUENCE</scope>
    <source>
        <strain evidence="1">PRFRI_2022a</strain>
        <tissue evidence="1">Muscle</tissue>
    </source>
</reference>
<evidence type="ECO:0000313" key="1">
    <source>
        <dbReference type="EMBL" id="KAK2819563.1"/>
    </source>
</evidence>
<protein>
    <submittedName>
        <fullName evidence="1">Uncharacterized protein</fullName>
    </submittedName>
</protein>
<gene>
    <name evidence="1" type="ORF">Q7C36_021209</name>
</gene>
<dbReference type="AlphaFoldDB" id="A0AA88ISQ8"/>
<name>A0AA88ISQ8_TACVA</name>
<comment type="caution">
    <text evidence="1">The sequence shown here is derived from an EMBL/GenBank/DDBJ whole genome shotgun (WGS) entry which is preliminary data.</text>
</comment>
<dbReference type="EMBL" id="JAVHJS010000023">
    <property type="protein sequence ID" value="KAK2819563.1"/>
    <property type="molecule type" value="Genomic_DNA"/>
</dbReference>
<evidence type="ECO:0000313" key="2">
    <source>
        <dbReference type="Proteomes" id="UP001187315"/>
    </source>
</evidence>
<organism evidence="1 2">
    <name type="scientific">Tachysurus vachellii</name>
    <name type="common">Darkbarbel catfish</name>
    <name type="synonym">Pelteobagrus vachellii</name>
    <dbReference type="NCBI Taxonomy" id="175792"/>
    <lineage>
        <taxon>Eukaryota</taxon>
        <taxon>Metazoa</taxon>
        <taxon>Chordata</taxon>
        <taxon>Craniata</taxon>
        <taxon>Vertebrata</taxon>
        <taxon>Euteleostomi</taxon>
        <taxon>Actinopterygii</taxon>
        <taxon>Neopterygii</taxon>
        <taxon>Teleostei</taxon>
        <taxon>Ostariophysi</taxon>
        <taxon>Siluriformes</taxon>
        <taxon>Bagridae</taxon>
        <taxon>Tachysurus</taxon>
    </lineage>
</organism>
<accession>A0AA88ISQ8</accession>
<dbReference type="Proteomes" id="UP001187315">
    <property type="component" value="Unassembled WGS sequence"/>
</dbReference>
<sequence>MNNKHLIFTARDILRDFCAAALGFGGRSRAARLTRPVCARELECEQQTGFKSVREARKVQVRQPVLAEGGAITQQLGKGGPLPLLFQLPSNPLVSSPLSFPNRRPVLSALHFHTCYDVMRVQKTVKFFFNDVVQAAAPLPNLTLLCTLQTRARRRLTF</sequence>
<proteinExistence type="predicted"/>